<dbReference type="RefSeq" id="WP_086044667.1">
    <property type="nucleotide sequence ID" value="NZ_CABIYT010000006.1"/>
</dbReference>
<protein>
    <submittedName>
        <fullName evidence="1">Helix-turn-helix transcriptional regulator</fullName>
    </submittedName>
</protein>
<evidence type="ECO:0000313" key="2">
    <source>
        <dbReference type="Proteomes" id="UP000509126"/>
    </source>
</evidence>
<dbReference type="GO" id="GO:0003677">
    <property type="term" value="F:DNA binding"/>
    <property type="evidence" value="ECO:0007669"/>
    <property type="project" value="InterPro"/>
</dbReference>
<dbReference type="SUPFAM" id="SSF47413">
    <property type="entry name" value="lambda repressor-like DNA-binding domains"/>
    <property type="match status" value="1"/>
</dbReference>
<dbReference type="Pfam" id="PF01381">
    <property type="entry name" value="HTH_3"/>
    <property type="match status" value="1"/>
</dbReference>
<gene>
    <name evidence="1" type="ORF">FOB19_07315</name>
</gene>
<organism evidence="1 2">
    <name type="scientific">Acinetobacter lwoffii</name>
    <dbReference type="NCBI Taxonomy" id="28090"/>
    <lineage>
        <taxon>Bacteria</taxon>
        <taxon>Pseudomonadati</taxon>
        <taxon>Pseudomonadota</taxon>
        <taxon>Gammaproteobacteria</taxon>
        <taxon>Moraxellales</taxon>
        <taxon>Moraxellaceae</taxon>
        <taxon>Acinetobacter</taxon>
    </lineage>
</organism>
<name>A0A2K8UQH2_ACILW</name>
<sequence length="117" mass="13127">MNYSENDSPLYIASVIGERLKRIRLNQDMTQAEIASKAWVSRRAVLQAEKGDVRLAELIAILGALNMLGNLDQLIPEVSFSPIQLLKLKGKVRKKASGNNKRTQKLVIKTAKPELDW</sequence>
<dbReference type="PROSITE" id="PS50943">
    <property type="entry name" value="HTH_CROC1"/>
    <property type="match status" value="1"/>
</dbReference>
<dbReference type="InterPro" id="IPR010982">
    <property type="entry name" value="Lambda_DNA-bd_dom_sf"/>
</dbReference>
<dbReference type="Proteomes" id="UP000509126">
    <property type="component" value="Chromosome"/>
</dbReference>
<proteinExistence type="predicted"/>
<dbReference type="AlphaFoldDB" id="A0A2K8UQH2"/>
<dbReference type="EMBL" id="CP054803">
    <property type="protein sequence ID" value="QKU21230.1"/>
    <property type="molecule type" value="Genomic_DNA"/>
</dbReference>
<dbReference type="Gene3D" id="1.10.260.40">
    <property type="entry name" value="lambda repressor-like DNA-binding domains"/>
    <property type="match status" value="1"/>
</dbReference>
<dbReference type="InterPro" id="IPR001387">
    <property type="entry name" value="Cro/C1-type_HTH"/>
</dbReference>
<evidence type="ECO:0000313" key="1">
    <source>
        <dbReference type="EMBL" id="QKU21230.1"/>
    </source>
</evidence>
<reference evidence="1 2" key="1">
    <citation type="submission" date="2019-11" db="EMBL/GenBank/DDBJ databases">
        <title>FDA dAtabase for Regulatory Grade micrObial Sequences (FDA-ARGOS): Supporting development and validation of Infectious Disease Dx tests.</title>
        <authorList>
            <person name="Patel R."/>
            <person name="Rucinski S."/>
            <person name="Tallon L."/>
            <person name="Sadzewicz L."/>
            <person name="Vavikolanu K."/>
            <person name="Mehta A."/>
            <person name="Aluvathingal J."/>
            <person name="Nadendla S."/>
            <person name="Nandy P."/>
            <person name="Geyer C."/>
            <person name="Yan Y."/>
            <person name="Sichtig H."/>
        </authorList>
    </citation>
    <scope>NUCLEOTIDE SEQUENCE [LARGE SCALE GENOMIC DNA]</scope>
    <source>
        <strain evidence="1 2">FDAARGOS_557</strain>
    </source>
</reference>
<dbReference type="CDD" id="cd00093">
    <property type="entry name" value="HTH_XRE"/>
    <property type="match status" value="1"/>
</dbReference>
<accession>A0A2K8UQH2</accession>
<dbReference type="STRING" id="28090.GCA_002119785_02402"/>